<dbReference type="CDD" id="cd00322">
    <property type="entry name" value="FNR_like"/>
    <property type="match status" value="1"/>
</dbReference>
<dbReference type="PANTHER" id="PTHR46505">
    <property type="entry name" value="OXIDOREDUCTASE NAD-BINDING DOMAIN-CONTAINING PROTEIN 1"/>
    <property type="match status" value="1"/>
</dbReference>
<dbReference type="Proteomes" id="UP000019373">
    <property type="component" value="Unassembled WGS sequence"/>
</dbReference>
<evidence type="ECO:0000313" key="3">
    <source>
        <dbReference type="EMBL" id="ERF68750.1"/>
    </source>
</evidence>
<dbReference type="PANTHER" id="PTHR46505:SF1">
    <property type="entry name" value="OXIDOREDUCTASE NAD-BINDING DOMAIN-CONTAINING PROTEIN 1"/>
    <property type="match status" value="1"/>
</dbReference>
<evidence type="ECO:0000256" key="2">
    <source>
        <dbReference type="ARBA" id="ARBA00023027"/>
    </source>
</evidence>
<dbReference type="SUPFAM" id="SSF52343">
    <property type="entry name" value="Ferredoxin reductase-like, C-terminal NADP-linked domain"/>
    <property type="match status" value="1"/>
</dbReference>
<keyword evidence="1" id="KW-0560">Oxidoreductase</keyword>
<dbReference type="OrthoDB" id="436496at2759"/>
<dbReference type="GO" id="GO:0005739">
    <property type="term" value="C:mitochondrion"/>
    <property type="evidence" value="ECO:0007669"/>
    <property type="project" value="TreeGrafter"/>
</dbReference>
<evidence type="ECO:0000256" key="1">
    <source>
        <dbReference type="ARBA" id="ARBA00023002"/>
    </source>
</evidence>
<sequence>MDNYHGYTCPTGCIDRKSMKPGSILQFSPSCLANITQQDMVEELVVVLRLPIPPHSNIANIDDFYHCAVVTKLPDPELGPVRQVHLVHSANITFLHSLGKPTLYVVEEARVNSSPRCGSLTRIHGQYVQPTNIKRISAKCLHSLPGGASMVMDPFTFTHLPGQWLDVHIPSIPQAGGFTITSAPQHTSKAYNLNNTHNSSPPHLELAIQKSPNNPPAAFFWRDPHDILGTPLLIRVGGRFVYPPPDLSDKEAHEIKRVVFVTGGVGINPIMSMLEHLHLESLLKQSGIRELRLLYGVRAREGEAILFYDRIASILSNYRTTEPDAPVADGDYRMIMYLTGGSSWSPNGVSGLARMDTDHVEHKSRRISHTDLVEALGPHTGRKHTVAYICGPPKMTDEFVEILTRAEGMDSRRVLCEKWW</sequence>
<dbReference type="HOGENOM" id="CLU_003827_7_1_1"/>
<evidence type="ECO:0000313" key="4">
    <source>
        <dbReference type="Proteomes" id="UP000019373"/>
    </source>
</evidence>
<accession>U1HF94</accession>
<keyword evidence="2" id="KW-0520">NAD</keyword>
<dbReference type="AlphaFoldDB" id="U1HF94"/>
<dbReference type="Gene3D" id="3.40.50.80">
    <property type="entry name" value="Nucleotide-binding domain of ferredoxin-NADP reductase (FNR) module"/>
    <property type="match status" value="1"/>
</dbReference>
<dbReference type="RefSeq" id="XP_007805580.1">
    <property type="nucleotide sequence ID" value="XM_007807389.1"/>
</dbReference>
<reference evidence="4" key="1">
    <citation type="journal article" date="2014" name="BMC Genomics">
        <title>Genome characteristics reveal the impact of lichenization on lichen-forming fungus Endocarpon pusillum Hedwig (Verrucariales, Ascomycota).</title>
        <authorList>
            <person name="Wang Y.-Y."/>
            <person name="Liu B."/>
            <person name="Zhang X.-Y."/>
            <person name="Zhou Q.-M."/>
            <person name="Zhang T."/>
            <person name="Li H."/>
            <person name="Yu Y.-F."/>
            <person name="Zhang X.-L."/>
            <person name="Hao X.-Y."/>
            <person name="Wang M."/>
            <person name="Wang L."/>
            <person name="Wei J.-C."/>
        </authorList>
    </citation>
    <scope>NUCLEOTIDE SEQUENCE [LARGE SCALE GENOMIC DNA]</scope>
    <source>
        <strain evidence="4">Z07020 / HMAS-L-300199</strain>
    </source>
</reference>
<name>U1HF94_ENDPU</name>
<organism evidence="3 4">
    <name type="scientific">Endocarpon pusillum (strain Z07020 / HMAS-L-300199)</name>
    <name type="common">Lichen-forming fungus</name>
    <dbReference type="NCBI Taxonomy" id="1263415"/>
    <lineage>
        <taxon>Eukaryota</taxon>
        <taxon>Fungi</taxon>
        <taxon>Dikarya</taxon>
        <taxon>Ascomycota</taxon>
        <taxon>Pezizomycotina</taxon>
        <taxon>Eurotiomycetes</taxon>
        <taxon>Chaetothyriomycetidae</taxon>
        <taxon>Verrucariales</taxon>
        <taxon>Verrucariaceae</taxon>
        <taxon>Endocarpon</taxon>
    </lineage>
</organism>
<dbReference type="eggNOG" id="KOG0534">
    <property type="taxonomic scope" value="Eukaryota"/>
</dbReference>
<protein>
    <recommendedName>
        <fullName evidence="5">FAD-binding FR-type domain-containing protein</fullName>
    </recommendedName>
</protein>
<keyword evidence="4" id="KW-1185">Reference proteome</keyword>
<dbReference type="OMA" id="FHLYITN"/>
<dbReference type="EMBL" id="KE721494">
    <property type="protein sequence ID" value="ERF68750.1"/>
    <property type="molecule type" value="Genomic_DNA"/>
</dbReference>
<proteinExistence type="predicted"/>
<evidence type="ECO:0008006" key="5">
    <source>
        <dbReference type="Google" id="ProtNLM"/>
    </source>
</evidence>
<dbReference type="InterPro" id="IPR052128">
    <property type="entry name" value="Oxidoreductase_NAD-binding"/>
</dbReference>
<gene>
    <name evidence="3" type="ORF">EPUS_07237</name>
</gene>
<dbReference type="InterPro" id="IPR039261">
    <property type="entry name" value="FNR_nucleotide-bd"/>
</dbReference>
<dbReference type="GO" id="GO:0016491">
    <property type="term" value="F:oxidoreductase activity"/>
    <property type="evidence" value="ECO:0007669"/>
    <property type="project" value="UniProtKB-KW"/>
</dbReference>
<dbReference type="GeneID" id="19242122"/>